<dbReference type="GeneID" id="28980442"/>
<gene>
    <name evidence="2" type="ORF">CC85DRAFT_195136</name>
</gene>
<dbReference type="Proteomes" id="UP000053611">
    <property type="component" value="Unassembled WGS sequence"/>
</dbReference>
<dbReference type="AlphaFoldDB" id="A0A0J0XEF2"/>
<dbReference type="EMBL" id="KQ087258">
    <property type="protein sequence ID" value="KLT39450.1"/>
    <property type="molecule type" value="Genomic_DNA"/>
</dbReference>
<evidence type="ECO:0000313" key="2">
    <source>
        <dbReference type="EMBL" id="KLT39450.1"/>
    </source>
</evidence>
<protein>
    <submittedName>
        <fullName evidence="2">Uncharacterized protein</fullName>
    </submittedName>
</protein>
<reference evidence="2 3" key="1">
    <citation type="submission" date="2015-03" db="EMBL/GenBank/DDBJ databases">
        <title>Genomics and transcriptomics of the oil-accumulating basidiomycete yeast T. oleaginosus allow insights into substrate utilization and the diverse evolutionary trajectories of mating systems in fungi.</title>
        <authorList>
            <consortium name="DOE Joint Genome Institute"/>
            <person name="Kourist R."/>
            <person name="Kracht O."/>
            <person name="Bracharz F."/>
            <person name="Lipzen A."/>
            <person name="Nolan M."/>
            <person name="Ohm R."/>
            <person name="Grigoriev I."/>
            <person name="Sun S."/>
            <person name="Heitman J."/>
            <person name="Bruck T."/>
            <person name="Nowrousian M."/>
        </authorList>
    </citation>
    <scope>NUCLEOTIDE SEQUENCE [LARGE SCALE GENOMIC DNA]</scope>
    <source>
        <strain evidence="2 3">IBC0246</strain>
    </source>
</reference>
<sequence>MPAVIEPASSGPVPPTMTSGPPVASSHEHCSDRLPPCVACAHPDSRCNHAVAPGLIESGVPCAPSPGHHHATDTRPSHQGQGIPRRCCSPRAELELISRLDAAILGQHICCNMAVEDRTIPAHLSSLRNLVSTFIRRLIHLDAVHSPPTFADRC</sequence>
<accession>A0A0J0XEF2</accession>
<name>A0A0J0XEF2_9TREE</name>
<feature type="region of interest" description="Disordered" evidence="1">
    <location>
        <begin position="64"/>
        <end position="84"/>
    </location>
</feature>
<dbReference type="RefSeq" id="XP_018275941.1">
    <property type="nucleotide sequence ID" value="XM_018419839.1"/>
</dbReference>
<evidence type="ECO:0000313" key="3">
    <source>
        <dbReference type="Proteomes" id="UP000053611"/>
    </source>
</evidence>
<feature type="region of interest" description="Disordered" evidence="1">
    <location>
        <begin position="1"/>
        <end position="27"/>
    </location>
</feature>
<proteinExistence type="predicted"/>
<keyword evidence="3" id="KW-1185">Reference proteome</keyword>
<organism evidence="2 3">
    <name type="scientific">Cutaneotrichosporon oleaginosum</name>
    <dbReference type="NCBI Taxonomy" id="879819"/>
    <lineage>
        <taxon>Eukaryota</taxon>
        <taxon>Fungi</taxon>
        <taxon>Dikarya</taxon>
        <taxon>Basidiomycota</taxon>
        <taxon>Agaricomycotina</taxon>
        <taxon>Tremellomycetes</taxon>
        <taxon>Trichosporonales</taxon>
        <taxon>Trichosporonaceae</taxon>
        <taxon>Cutaneotrichosporon</taxon>
    </lineage>
</organism>
<evidence type="ECO:0000256" key="1">
    <source>
        <dbReference type="SAM" id="MobiDB-lite"/>
    </source>
</evidence>